<evidence type="ECO:0008006" key="4">
    <source>
        <dbReference type="Google" id="ProtNLM"/>
    </source>
</evidence>
<evidence type="ECO:0000256" key="1">
    <source>
        <dbReference type="SAM" id="MobiDB-lite"/>
    </source>
</evidence>
<dbReference type="Proteomes" id="UP001212841">
    <property type="component" value="Unassembled WGS sequence"/>
</dbReference>
<evidence type="ECO:0000313" key="2">
    <source>
        <dbReference type="EMBL" id="KAJ3057052.1"/>
    </source>
</evidence>
<accession>A0AAD5SMW6</accession>
<feature type="region of interest" description="Disordered" evidence="1">
    <location>
        <begin position="1"/>
        <end position="28"/>
    </location>
</feature>
<feature type="region of interest" description="Disordered" evidence="1">
    <location>
        <begin position="151"/>
        <end position="175"/>
    </location>
</feature>
<gene>
    <name evidence="2" type="ORF">HK097_001021</name>
</gene>
<sequence>MNNSHPQLPAVPPRRLTISITQPPPTINTLPPETIRQIAYYTNCETVTKLRILSRSSAQAISERDSLKIITFTEPIVRASSMNQPARNSWRNGVLQPQQRINRVQQRTTLNRVYVYHIGHPIQHFSSPSSVGNTHEVRTLKLKRRLAELVKPADERPSHREDREAAARDEIHNLGGRTREEVAAIEEKHAEEIAGWKQKDAKLQEQICRLREELEKIKNGLQATMEQADE</sequence>
<organism evidence="2 3">
    <name type="scientific">Rhizophlyctis rosea</name>
    <dbReference type="NCBI Taxonomy" id="64517"/>
    <lineage>
        <taxon>Eukaryota</taxon>
        <taxon>Fungi</taxon>
        <taxon>Fungi incertae sedis</taxon>
        <taxon>Chytridiomycota</taxon>
        <taxon>Chytridiomycota incertae sedis</taxon>
        <taxon>Chytridiomycetes</taxon>
        <taxon>Rhizophlyctidales</taxon>
        <taxon>Rhizophlyctidaceae</taxon>
        <taxon>Rhizophlyctis</taxon>
    </lineage>
</organism>
<protein>
    <recommendedName>
        <fullName evidence="4">F-box domain-containing protein</fullName>
    </recommendedName>
</protein>
<comment type="caution">
    <text evidence="2">The sequence shown here is derived from an EMBL/GenBank/DDBJ whole genome shotgun (WGS) entry which is preliminary data.</text>
</comment>
<dbReference type="EMBL" id="JADGJD010000012">
    <property type="protein sequence ID" value="KAJ3057052.1"/>
    <property type="molecule type" value="Genomic_DNA"/>
</dbReference>
<name>A0AAD5SMW6_9FUNG</name>
<keyword evidence="3" id="KW-1185">Reference proteome</keyword>
<reference evidence="2" key="1">
    <citation type="submission" date="2020-05" db="EMBL/GenBank/DDBJ databases">
        <title>Phylogenomic resolution of chytrid fungi.</title>
        <authorList>
            <person name="Stajich J.E."/>
            <person name="Amses K."/>
            <person name="Simmons R."/>
            <person name="Seto K."/>
            <person name="Myers J."/>
            <person name="Bonds A."/>
            <person name="Quandt C.A."/>
            <person name="Barry K."/>
            <person name="Liu P."/>
            <person name="Grigoriev I."/>
            <person name="Longcore J.E."/>
            <person name="James T.Y."/>
        </authorList>
    </citation>
    <scope>NUCLEOTIDE SEQUENCE</scope>
    <source>
        <strain evidence="2">JEL0318</strain>
    </source>
</reference>
<dbReference type="AlphaFoldDB" id="A0AAD5SMW6"/>
<proteinExistence type="predicted"/>
<evidence type="ECO:0000313" key="3">
    <source>
        <dbReference type="Proteomes" id="UP001212841"/>
    </source>
</evidence>